<dbReference type="AlphaFoldDB" id="A0A081PL17"/>
<evidence type="ECO:0000256" key="4">
    <source>
        <dbReference type="ARBA" id="ARBA00022679"/>
    </source>
</evidence>
<dbReference type="eggNOG" id="COG2202">
    <property type="taxonomic scope" value="Bacteria"/>
</dbReference>
<dbReference type="SUPFAM" id="SSF55785">
    <property type="entry name" value="PYP-like sensor domain (PAS domain)"/>
    <property type="match status" value="2"/>
</dbReference>
<dbReference type="InterPro" id="IPR013655">
    <property type="entry name" value="PAS_fold_3"/>
</dbReference>
<sequence length="376" mass="42863">MNKKNSNNKGSLLSQVRERIESTAVPVAGVKEGITDQELAELLGELEIFQLELEMQNDELSESYQLLESERAKFAGLFNLAPVGYFILDHIGIIEEANQTGSDLLGQVKTNLREKLFQSYISPNHWELFYSFLHKLQTTLTKQSSEIVMLIPGGKELYTRMEGISVFDTFTRKNKFYVTLIDITESRSAQQKLMDTTHRLEMTLRASGTGTWTMELGNNKLFLDSFSYSILELNVWDFDGTIQSLLDLIHPDDHAVVRRSIINTINVAEDLDLEFRVMTSSGKTKNISLKGHQINREVYTAYFAGIIVDITERKRIAKISEDLKIERQKLIMSATIDAQEKERSQISSALHDSVCQILYGIRLNLQNVQLTKNLKK</sequence>
<protein>
    <recommendedName>
        <fullName evidence="2">histidine kinase</fullName>
        <ecNumber evidence="2">2.7.13.3</ecNumber>
    </recommendedName>
</protein>
<dbReference type="Pfam" id="PF08447">
    <property type="entry name" value="PAS_3"/>
    <property type="match status" value="1"/>
</dbReference>
<feature type="domain" description="PAC" evidence="7">
    <location>
        <begin position="143"/>
        <end position="195"/>
    </location>
</feature>
<reference evidence="8 9" key="1">
    <citation type="journal article" date="1992" name="Int. J. Syst. Bacteriol.">
        <title>Sphingobacterium antarcticus sp. nov. a Psychrotrophic Bacterium from the Soils of Schirmacher Oasis, Antarctica.</title>
        <authorList>
            <person name="Shivaji S."/>
            <person name="Ray M.K."/>
            <person name="Rao N.S."/>
            <person name="Saiserr L."/>
            <person name="Jagannadham M.V."/>
            <person name="Kumar G.S."/>
            <person name="Reddy G."/>
            <person name="Bhargava P.M."/>
        </authorList>
    </citation>
    <scope>NUCLEOTIDE SEQUENCE [LARGE SCALE GENOMIC DNA]</scope>
    <source>
        <strain evidence="8 9">4BY</strain>
    </source>
</reference>
<dbReference type="GO" id="GO:0004673">
    <property type="term" value="F:protein histidine kinase activity"/>
    <property type="evidence" value="ECO:0007669"/>
    <property type="project" value="UniProtKB-EC"/>
</dbReference>
<dbReference type="EC" id="2.7.13.3" evidence="2"/>
<evidence type="ECO:0000259" key="7">
    <source>
        <dbReference type="PROSITE" id="PS50113"/>
    </source>
</evidence>
<evidence type="ECO:0000313" key="8">
    <source>
        <dbReference type="EMBL" id="KEQ31390.1"/>
    </source>
</evidence>
<dbReference type="Proteomes" id="UP000028007">
    <property type="component" value="Unassembled WGS sequence"/>
</dbReference>
<accession>A0A081PL17</accession>
<feature type="coiled-coil region" evidence="6">
    <location>
        <begin position="39"/>
        <end position="70"/>
    </location>
</feature>
<dbReference type="EMBL" id="JNFF01000017">
    <property type="protein sequence ID" value="KEQ31390.1"/>
    <property type="molecule type" value="Genomic_DNA"/>
</dbReference>
<name>A0A081PL17_9SPHI</name>
<dbReference type="RefSeq" id="WP_037438185.1">
    <property type="nucleotide sequence ID" value="NZ_JNFF01000017.1"/>
</dbReference>
<dbReference type="SMART" id="SM00091">
    <property type="entry name" value="PAS"/>
    <property type="match status" value="2"/>
</dbReference>
<keyword evidence="6" id="KW-0175">Coiled coil</keyword>
<evidence type="ECO:0000256" key="5">
    <source>
        <dbReference type="ARBA" id="ARBA00022777"/>
    </source>
</evidence>
<gene>
    <name evidence="8" type="ORF">N180_07850</name>
</gene>
<dbReference type="InterPro" id="IPR000014">
    <property type="entry name" value="PAS"/>
</dbReference>
<dbReference type="CDD" id="cd00130">
    <property type="entry name" value="PAS"/>
    <property type="match status" value="2"/>
</dbReference>
<dbReference type="OrthoDB" id="5401121at2"/>
<organism evidence="8 9">
    <name type="scientific">Pedobacter antarcticus 4BY</name>
    <dbReference type="NCBI Taxonomy" id="1358423"/>
    <lineage>
        <taxon>Bacteria</taxon>
        <taxon>Pseudomonadati</taxon>
        <taxon>Bacteroidota</taxon>
        <taxon>Sphingobacteriia</taxon>
        <taxon>Sphingobacteriales</taxon>
        <taxon>Sphingobacteriaceae</taxon>
        <taxon>Pedobacter</taxon>
    </lineage>
</organism>
<keyword evidence="3" id="KW-0597">Phosphoprotein</keyword>
<evidence type="ECO:0000313" key="9">
    <source>
        <dbReference type="Proteomes" id="UP000028007"/>
    </source>
</evidence>
<dbReference type="PANTHER" id="PTHR43304">
    <property type="entry name" value="PHYTOCHROME-LIKE PROTEIN CPH1"/>
    <property type="match status" value="1"/>
</dbReference>
<keyword evidence="5" id="KW-0418">Kinase</keyword>
<dbReference type="Pfam" id="PF13426">
    <property type="entry name" value="PAS_9"/>
    <property type="match status" value="1"/>
</dbReference>
<dbReference type="InterPro" id="IPR052162">
    <property type="entry name" value="Sensor_kinase/Photoreceptor"/>
</dbReference>
<keyword evidence="9" id="KW-1185">Reference proteome</keyword>
<evidence type="ECO:0000256" key="3">
    <source>
        <dbReference type="ARBA" id="ARBA00022553"/>
    </source>
</evidence>
<proteinExistence type="predicted"/>
<dbReference type="PANTHER" id="PTHR43304:SF1">
    <property type="entry name" value="PAC DOMAIN-CONTAINING PROTEIN"/>
    <property type="match status" value="1"/>
</dbReference>
<dbReference type="InterPro" id="IPR000700">
    <property type="entry name" value="PAS-assoc_C"/>
</dbReference>
<keyword evidence="4" id="KW-0808">Transferase</keyword>
<dbReference type="PROSITE" id="PS50113">
    <property type="entry name" value="PAC"/>
    <property type="match status" value="1"/>
</dbReference>
<comment type="catalytic activity">
    <reaction evidence="1">
        <text>ATP + protein L-histidine = ADP + protein N-phospho-L-histidine.</text>
        <dbReference type="EC" id="2.7.13.3"/>
    </reaction>
</comment>
<dbReference type="InterPro" id="IPR035965">
    <property type="entry name" value="PAS-like_dom_sf"/>
</dbReference>
<dbReference type="NCBIfam" id="TIGR00229">
    <property type="entry name" value="sensory_box"/>
    <property type="match status" value="2"/>
</dbReference>
<comment type="caution">
    <text evidence="8">The sequence shown here is derived from an EMBL/GenBank/DDBJ whole genome shotgun (WGS) entry which is preliminary data.</text>
</comment>
<dbReference type="Gene3D" id="3.30.450.20">
    <property type="entry name" value="PAS domain"/>
    <property type="match status" value="2"/>
</dbReference>
<evidence type="ECO:0000256" key="2">
    <source>
        <dbReference type="ARBA" id="ARBA00012438"/>
    </source>
</evidence>
<evidence type="ECO:0000256" key="6">
    <source>
        <dbReference type="SAM" id="Coils"/>
    </source>
</evidence>
<evidence type="ECO:0000256" key="1">
    <source>
        <dbReference type="ARBA" id="ARBA00000085"/>
    </source>
</evidence>